<name>E3RI79_PYRTT</name>
<accession>E3RI79</accession>
<dbReference type="EMBL" id="GL533241">
    <property type="protein sequence ID" value="EFQ94570.1"/>
    <property type="molecule type" value="Genomic_DNA"/>
</dbReference>
<gene>
    <name evidence="1" type="ORF">PTT_07696</name>
</gene>
<proteinExistence type="predicted"/>
<evidence type="ECO:0000313" key="1">
    <source>
        <dbReference type="EMBL" id="EFQ94570.1"/>
    </source>
</evidence>
<organism evidence="2">
    <name type="scientific">Pyrenophora teres f. teres (strain 0-1)</name>
    <name type="common">Barley net blotch fungus</name>
    <name type="synonym">Drechslera teres f. teres</name>
    <dbReference type="NCBI Taxonomy" id="861557"/>
    <lineage>
        <taxon>Eukaryota</taxon>
        <taxon>Fungi</taxon>
        <taxon>Dikarya</taxon>
        <taxon>Ascomycota</taxon>
        <taxon>Pezizomycotina</taxon>
        <taxon>Dothideomycetes</taxon>
        <taxon>Pleosporomycetidae</taxon>
        <taxon>Pleosporales</taxon>
        <taxon>Pleosporineae</taxon>
        <taxon>Pleosporaceae</taxon>
        <taxon>Pyrenophora</taxon>
    </lineage>
</organism>
<dbReference type="AlphaFoldDB" id="E3RI79"/>
<dbReference type="KEGG" id="pte:PTT_07696"/>
<protein>
    <submittedName>
        <fullName evidence="1">Uncharacterized protein</fullName>
    </submittedName>
</protein>
<reference evidence="1 2" key="1">
    <citation type="journal article" date="2010" name="Genome Biol.">
        <title>A first genome assembly of the barley fungal pathogen Pyrenophora teres f. teres.</title>
        <authorList>
            <person name="Ellwood S.R."/>
            <person name="Liu Z."/>
            <person name="Syme R.A."/>
            <person name="Lai Z."/>
            <person name="Hane J.K."/>
            <person name="Keiper F."/>
            <person name="Moffat C.S."/>
            <person name="Oliver R.P."/>
            <person name="Friesen T.L."/>
        </authorList>
    </citation>
    <scope>NUCLEOTIDE SEQUENCE [LARGE SCALE GENOMIC DNA]</scope>
    <source>
        <strain evidence="1 2">0-1</strain>
    </source>
</reference>
<sequence length="70" mass="7787">MPEQSLLTEWFQRAKSAREILLYLMIWLQVTPFANQWNLAQLDIMPGWMGLGLESSAIASGTGVAGDEFG</sequence>
<evidence type="ECO:0000313" key="2">
    <source>
        <dbReference type="Proteomes" id="UP000001067"/>
    </source>
</evidence>
<keyword evidence="2" id="KW-1185">Reference proteome</keyword>
<dbReference type="Proteomes" id="UP000001067">
    <property type="component" value="Unassembled WGS sequence"/>
</dbReference>
<dbReference type="HOGENOM" id="CLU_2759048_0_0_1"/>